<evidence type="ECO:0000256" key="5">
    <source>
        <dbReference type="ARBA" id="ARBA00022989"/>
    </source>
</evidence>
<keyword evidence="11" id="KW-1185">Reference proteome</keyword>
<comment type="similarity">
    <text evidence="2">Belongs to the peptidase A22B family.</text>
</comment>
<dbReference type="Pfam" id="PF04258">
    <property type="entry name" value="Peptidase_A22B"/>
    <property type="match status" value="1"/>
</dbReference>
<feature type="chain" id="PRO_5042164739" description="PA domain-containing protein" evidence="9">
    <location>
        <begin position="22"/>
        <end position="981"/>
    </location>
</feature>
<feature type="transmembrane region" description="Helical" evidence="8">
    <location>
        <begin position="455"/>
        <end position="474"/>
    </location>
</feature>
<dbReference type="SMART" id="SM00730">
    <property type="entry name" value="PSN"/>
    <property type="match status" value="1"/>
</dbReference>
<keyword evidence="6 8" id="KW-0472">Membrane</keyword>
<comment type="caution">
    <text evidence="10">The sequence shown here is derived from an EMBL/GenBank/DDBJ whole genome shotgun (WGS) entry which is preliminary data.</text>
</comment>
<evidence type="ECO:0008006" key="12">
    <source>
        <dbReference type="Google" id="ProtNLM"/>
    </source>
</evidence>
<dbReference type="GO" id="GO:0030660">
    <property type="term" value="C:Golgi-associated vesicle membrane"/>
    <property type="evidence" value="ECO:0007669"/>
    <property type="project" value="TreeGrafter"/>
</dbReference>
<feature type="transmembrane region" description="Helical" evidence="8">
    <location>
        <begin position="734"/>
        <end position="750"/>
    </location>
</feature>
<proteinExistence type="inferred from homology"/>
<dbReference type="GO" id="GO:0098554">
    <property type="term" value="C:cytoplasmic side of endoplasmic reticulum membrane"/>
    <property type="evidence" value="ECO:0007669"/>
    <property type="project" value="TreeGrafter"/>
</dbReference>
<name>A0AAD2G4L4_9STRA</name>
<gene>
    <name evidence="10" type="ORF">CYCCA115_LOCUS19082</name>
</gene>
<dbReference type="PANTHER" id="PTHR12174">
    <property type="entry name" value="SIGNAL PEPTIDE PEPTIDASE"/>
    <property type="match status" value="1"/>
</dbReference>
<feature type="transmembrane region" description="Helical" evidence="8">
    <location>
        <begin position="257"/>
        <end position="278"/>
    </location>
</feature>
<evidence type="ECO:0000313" key="10">
    <source>
        <dbReference type="EMBL" id="CAJ1961189.1"/>
    </source>
</evidence>
<dbReference type="PANTHER" id="PTHR12174:SF75">
    <property type="entry name" value="SIGNAL PEPTIDE PEPTIDASE-LIKE 2"/>
    <property type="match status" value="1"/>
</dbReference>
<dbReference type="GO" id="GO:0033619">
    <property type="term" value="P:membrane protein proteolysis"/>
    <property type="evidence" value="ECO:0007669"/>
    <property type="project" value="TreeGrafter"/>
</dbReference>
<feature type="region of interest" description="Disordered" evidence="7">
    <location>
        <begin position="319"/>
        <end position="440"/>
    </location>
</feature>
<keyword evidence="3 8" id="KW-0812">Transmembrane</keyword>
<feature type="transmembrane region" description="Helical" evidence="8">
    <location>
        <begin position="656"/>
        <end position="677"/>
    </location>
</feature>
<feature type="signal peptide" evidence="9">
    <location>
        <begin position="1"/>
        <end position="21"/>
    </location>
</feature>
<keyword evidence="5 8" id="KW-1133">Transmembrane helix</keyword>
<dbReference type="InterPro" id="IPR007369">
    <property type="entry name" value="Peptidase_A22B_SPP"/>
</dbReference>
<evidence type="ECO:0000256" key="3">
    <source>
        <dbReference type="ARBA" id="ARBA00022692"/>
    </source>
</evidence>
<feature type="transmembrane region" description="Helical" evidence="8">
    <location>
        <begin position="584"/>
        <end position="606"/>
    </location>
</feature>
<comment type="subcellular location">
    <subcellularLocation>
        <location evidence="1">Endomembrane system</location>
        <topology evidence="1">Multi-pass membrane protein</topology>
    </subcellularLocation>
</comment>
<dbReference type="Gene3D" id="3.50.30.30">
    <property type="match status" value="1"/>
</dbReference>
<dbReference type="InterPro" id="IPR006639">
    <property type="entry name" value="Preselin/SPP"/>
</dbReference>
<evidence type="ECO:0000256" key="4">
    <source>
        <dbReference type="ARBA" id="ARBA00022801"/>
    </source>
</evidence>
<evidence type="ECO:0000256" key="8">
    <source>
        <dbReference type="SAM" id="Phobius"/>
    </source>
</evidence>
<feature type="compositionally biased region" description="Polar residues" evidence="7">
    <location>
        <begin position="422"/>
        <end position="432"/>
    </location>
</feature>
<accession>A0AAD2G4L4</accession>
<dbReference type="CDD" id="cd00538">
    <property type="entry name" value="PA"/>
    <property type="match status" value="1"/>
</dbReference>
<dbReference type="GO" id="GO:0098553">
    <property type="term" value="C:lumenal side of endoplasmic reticulum membrane"/>
    <property type="evidence" value="ECO:0007669"/>
    <property type="project" value="TreeGrafter"/>
</dbReference>
<evidence type="ECO:0000256" key="7">
    <source>
        <dbReference type="SAM" id="MobiDB-lite"/>
    </source>
</evidence>
<evidence type="ECO:0000313" key="11">
    <source>
        <dbReference type="Proteomes" id="UP001295423"/>
    </source>
</evidence>
<dbReference type="GO" id="GO:0005765">
    <property type="term" value="C:lysosomal membrane"/>
    <property type="evidence" value="ECO:0007669"/>
    <property type="project" value="TreeGrafter"/>
</dbReference>
<keyword evidence="4" id="KW-0378">Hydrolase</keyword>
<evidence type="ECO:0000256" key="2">
    <source>
        <dbReference type="ARBA" id="ARBA00006859"/>
    </source>
</evidence>
<dbReference type="EMBL" id="CAKOGP040002088">
    <property type="protein sequence ID" value="CAJ1961189.1"/>
    <property type="molecule type" value="Genomic_DNA"/>
</dbReference>
<protein>
    <recommendedName>
        <fullName evidence="12">PA domain-containing protein</fullName>
    </recommendedName>
</protein>
<feature type="transmembrane region" description="Helical" evidence="8">
    <location>
        <begin position="480"/>
        <end position="505"/>
    </location>
</feature>
<evidence type="ECO:0000256" key="9">
    <source>
        <dbReference type="SAM" id="SignalP"/>
    </source>
</evidence>
<organism evidence="10 11">
    <name type="scientific">Cylindrotheca closterium</name>
    <dbReference type="NCBI Taxonomy" id="2856"/>
    <lineage>
        <taxon>Eukaryota</taxon>
        <taxon>Sar</taxon>
        <taxon>Stramenopiles</taxon>
        <taxon>Ochrophyta</taxon>
        <taxon>Bacillariophyta</taxon>
        <taxon>Bacillariophyceae</taxon>
        <taxon>Bacillariophycidae</taxon>
        <taxon>Bacillariales</taxon>
        <taxon>Bacillariaceae</taxon>
        <taxon>Cylindrotheca</taxon>
    </lineage>
</organism>
<evidence type="ECO:0000256" key="6">
    <source>
        <dbReference type="ARBA" id="ARBA00023136"/>
    </source>
</evidence>
<feature type="region of interest" description="Disordered" evidence="7">
    <location>
        <begin position="790"/>
        <end position="896"/>
    </location>
</feature>
<dbReference type="Proteomes" id="UP001295423">
    <property type="component" value="Unassembled WGS sequence"/>
</dbReference>
<sequence>MKYCKHVLVIAASCFSHFTLASTPNVIVSVGGNEYLAKRGLFGSKEEVGGELVLAPASDPLLCNYNGTQTASPLSAASILLVPRGDCSFEQKAHAARQLYGVVGVFIYDTLSARYGWDAENERVNFPRAQWDYECANGFGTMKNLALDPPKYNSTELDSVLSQGCTLQATRSPCESNLCVVTSHTKNDTDYPVCCAWDLPMTMGGDDSLNDDMTKDVVAVFLTIRQGKEIVPLATAVGAGGGAVGTITARPRSNFNISFLFIWLMAMFATLFGAWNGAKEYRDFSEKLAEYKAQHGTPTNLSGARDAIFDVSADEIDRDDELTSEPGNEPPFRDETSDSKGGVLGWAKKFGRGNKQDEPLSLRSIPPARKGSKTETEEPQIKSGKQAEGSWALHSIPPDKKRKKKKSAAPDESAIDAATRDVTAQTRAQSSGEDIDGFIPEGESAGKMEAELTQWHIFGFVASASIMLMLLFYFRFYPFIFVVYALGCAGAVSYLIFSPILVKVVPKLGDEVITELNKEVCCRQNGFDVTSQLAGFVWSGIWIWYGLSHYQPLTNWFFWITQDAFGITVSIMFIGALKLYSIKIATWFLVAVFFYDIFFVFITPYFTSNGQSVMLAVVGDSDTPIDDFCFKYPDDGECTGITSLPMILTFPHINDWTGGSAILGLGDILLPGFLVSFTARVDEAKRLLGRHTTIDLQVPAKWYQGYFFPLSVAYGIGLLITFSVLWSTGQGQPALLYLSPTCLITIFIVGRKEIKEMWNDSRTLRLADKLMKKCEKNWARQRMQRLIAKKRKERAGGGNAGQGVPPEQNQIERPSGGRKSNAGRYQPDGNNATGRGRGRDNLGGRGRNPRNPAGREGGGRRPVQRQNAGTRRRHSRGRKAESEGNDGGKAAGSQSDCIEVGKNDICVDNDSNPGNKALRRAAEKSVDTFGVDDFGPEVYKDIKKQLKGKRFLIRDGSQWRQAGKIEIRDAVERAFNEAKGS</sequence>
<evidence type="ECO:0000256" key="1">
    <source>
        <dbReference type="ARBA" id="ARBA00004127"/>
    </source>
</evidence>
<dbReference type="GO" id="GO:0042500">
    <property type="term" value="F:aspartic endopeptidase activity, intramembrane cleaving"/>
    <property type="evidence" value="ECO:0007669"/>
    <property type="project" value="InterPro"/>
</dbReference>
<reference evidence="10" key="1">
    <citation type="submission" date="2023-08" db="EMBL/GenBank/DDBJ databases">
        <authorList>
            <person name="Audoor S."/>
            <person name="Bilcke G."/>
        </authorList>
    </citation>
    <scope>NUCLEOTIDE SEQUENCE</scope>
</reference>
<keyword evidence="9" id="KW-0732">Signal</keyword>
<dbReference type="AlphaFoldDB" id="A0AAD2G4L4"/>
<feature type="transmembrane region" description="Helical" evidence="8">
    <location>
        <begin position="706"/>
        <end position="728"/>
    </location>
</feature>
<feature type="transmembrane region" description="Helical" evidence="8">
    <location>
        <begin position="557"/>
        <end position="577"/>
    </location>
</feature>